<dbReference type="RefSeq" id="XP_014681546.1">
    <property type="nucleotide sequence ID" value="XM_014826060.1"/>
</dbReference>
<dbReference type="GeneID" id="106821307"/>
<dbReference type="InterPro" id="IPR036392">
    <property type="entry name" value="PLAT/LH2_dom_sf"/>
</dbReference>
<evidence type="ECO:0000313" key="9">
    <source>
        <dbReference type="RefSeq" id="XP_014681546.1"/>
    </source>
</evidence>
<accession>A0ABM1FAS5</accession>
<dbReference type="SUPFAM" id="SSF49723">
    <property type="entry name" value="Lipase/lipooxygenase domain (PLAT/LH2 domain)"/>
    <property type="match status" value="2"/>
</dbReference>
<dbReference type="Pfam" id="PF01825">
    <property type="entry name" value="GPS"/>
    <property type="match status" value="1"/>
</dbReference>
<dbReference type="InterPro" id="IPR051223">
    <property type="entry name" value="Polycystin"/>
</dbReference>
<feature type="transmembrane region" description="Helical" evidence="6">
    <location>
        <begin position="288"/>
        <end position="307"/>
    </location>
</feature>
<name>A0ABM1FAS5_PRICU</name>
<dbReference type="PROSITE" id="PS50095">
    <property type="entry name" value="PLAT"/>
    <property type="match status" value="2"/>
</dbReference>
<keyword evidence="2 6" id="KW-0812">Transmembrane</keyword>
<gene>
    <name evidence="9" type="primary">LOC106821307</name>
</gene>
<sequence>MCGACTHDGSAHECAHECTDACAAARDACNDDALHGCEGALEACAADDEVCAEMQDHYGAEEESSGHHDEETTITPTVSAIVAYGVSVHTADVKNAGTDAGVSLQLHGHHETSGYVLLESSGNSFERRSVDYFVIEHEDMGDIYNLSVKHDNKHLASSWLLEKVVVVAKYKEFSCPCMRWLDTSEDDGSIERTFPCYLIADNTPPEPPKVTDIHFNVLLFSAQCLYWDAASDKWTDDGCEVGPLTTATEIHCLCTHLSSFAGSFFVQPNAVDLIEDIILFATFFDNPVTVAMTIAIWLLYVGLFVYARNKDRQDLTRLGVTVLEDNDPTHDYGYLVTVYTGLRRRAGTTATVGIILEGVKEASDAHVLRDPHRQVMETGGEDWFLLTADRSLGDLTAVRLWHDNTGVSPSWYVSQVVVRDVQTSQVWFFLYNDWLAVSIGPMVIKCRLLLATEEDLKVCA</sequence>
<proteinExistence type="predicted"/>
<dbReference type="InterPro" id="IPR000203">
    <property type="entry name" value="GPS"/>
</dbReference>
<evidence type="ECO:0000259" key="7">
    <source>
        <dbReference type="PROSITE" id="PS50095"/>
    </source>
</evidence>
<comment type="subcellular location">
    <subcellularLocation>
        <location evidence="1">Membrane</location>
    </subcellularLocation>
</comment>
<evidence type="ECO:0000256" key="4">
    <source>
        <dbReference type="ARBA" id="ARBA00023136"/>
    </source>
</evidence>
<evidence type="ECO:0000256" key="6">
    <source>
        <dbReference type="SAM" id="Phobius"/>
    </source>
</evidence>
<dbReference type="InterPro" id="IPR046338">
    <property type="entry name" value="GAIN_dom_sf"/>
</dbReference>
<dbReference type="Proteomes" id="UP000695022">
    <property type="component" value="Unplaced"/>
</dbReference>
<dbReference type="Gene3D" id="2.60.60.20">
    <property type="entry name" value="PLAT/LH2 domain"/>
    <property type="match status" value="2"/>
</dbReference>
<evidence type="ECO:0000313" key="8">
    <source>
        <dbReference type="Proteomes" id="UP000695022"/>
    </source>
</evidence>
<protein>
    <submittedName>
        <fullName evidence="9">Polycystic kidney disease protein 1-like 2</fullName>
    </submittedName>
</protein>
<evidence type="ECO:0000256" key="3">
    <source>
        <dbReference type="ARBA" id="ARBA00022989"/>
    </source>
</evidence>
<keyword evidence="4 6" id="KW-0472">Membrane</keyword>
<dbReference type="Pfam" id="PF01477">
    <property type="entry name" value="PLAT"/>
    <property type="match status" value="2"/>
</dbReference>
<evidence type="ECO:0000256" key="2">
    <source>
        <dbReference type="ARBA" id="ARBA00022692"/>
    </source>
</evidence>
<dbReference type="Gene3D" id="2.60.220.50">
    <property type="match status" value="1"/>
</dbReference>
<keyword evidence="8" id="KW-1185">Reference proteome</keyword>
<dbReference type="PANTHER" id="PTHR10877">
    <property type="entry name" value="POLYCYSTIN FAMILY MEMBER"/>
    <property type="match status" value="1"/>
</dbReference>
<feature type="domain" description="PLAT" evidence="7">
    <location>
        <begin position="82"/>
        <end position="195"/>
    </location>
</feature>
<dbReference type="PANTHER" id="PTHR10877:SF194">
    <property type="entry name" value="LOCATION OF VULVA DEFECTIVE 1"/>
    <property type="match status" value="1"/>
</dbReference>
<organism evidence="8 9">
    <name type="scientific">Priapulus caudatus</name>
    <name type="common">Priapulid worm</name>
    <dbReference type="NCBI Taxonomy" id="37621"/>
    <lineage>
        <taxon>Eukaryota</taxon>
        <taxon>Metazoa</taxon>
        <taxon>Ecdysozoa</taxon>
        <taxon>Scalidophora</taxon>
        <taxon>Priapulida</taxon>
        <taxon>Priapulimorpha</taxon>
        <taxon>Priapulimorphida</taxon>
        <taxon>Priapulidae</taxon>
        <taxon>Priapulus</taxon>
    </lineage>
</organism>
<reference evidence="9" key="1">
    <citation type="submission" date="2025-08" db="UniProtKB">
        <authorList>
            <consortium name="RefSeq"/>
        </authorList>
    </citation>
    <scope>IDENTIFICATION</scope>
</reference>
<keyword evidence="3 6" id="KW-1133">Transmembrane helix</keyword>
<dbReference type="InterPro" id="IPR001024">
    <property type="entry name" value="PLAT/LH2_dom"/>
</dbReference>
<evidence type="ECO:0000256" key="1">
    <source>
        <dbReference type="ARBA" id="ARBA00004370"/>
    </source>
</evidence>
<dbReference type="SMART" id="SM00308">
    <property type="entry name" value="LH2"/>
    <property type="match status" value="2"/>
</dbReference>
<evidence type="ECO:0000256" key="5">
    <source>
        <dbReference type="PROSITE-ProRule" id="PRU00152"/>
    </source>
</evidence>
<comment type="caution">
    <text evidence="5">Lacks conserved residue(s) required for the propagation of feature annotation.</text>
</comment>
<feature type="domain" description="PLAT" evidence="7">
    <location>
        <begin position="332"/>
        <end position="449"/>
    </location>
</feature>
<dbReference type="SMART" id="SM00303">
    <property type="entry name" value="GPS"/>
    <property type="match status" value="1"/>
</dbReference>